<keyword evidence="2" id="KW-1133">Transmembrane helix</keyword>
<reference evidence="4" key="1">
    <citation type="journal article" date="2020" name="Stud. Mycol.">
        <title>101 Dothideomycetes genomes: a test case for predicting lifestyles and emergence of pathogens.</title>
        <authorList>
            <person name="Haridas S."/>
            <person name="Albert R."/>
            <person name="Binder M."/>
            <person name="Bloem J."/>
            <person name="Labutti K."/>
            <person name="Salamov A."/>
            <person name="Andreopoulos B."/>
            <person name="Baker S."/>
            <person name="Barry K."/>
            <person name="Bills G."/>
            <person name="Bluhm B."/>
            <person name="Cannon C."/>
            <person name="Castanera R."/>
            <person name="Culley D."/>
            <person name="Daum C."/>
            <person name="Ezra D."/>
            <person name="Gonzalez J."/>
            <person name="Henrissat B."/>
            <person name="Kuo A."/>
            <person name="Liang C."/>
            <person name="Lipzen A."/>
            <person name="Lutzoni F."/>
            <person name="Magnuson J."/>
            <person name="Mondo S."/>
            <person name="Nolan M."/>
            <person name="Ohm R."/>
            <person name="Pangilinan J."/>
            <person name="Park H.-J."/>
            <person name="Ramirez L."/>
            <person name="Alfaro M."/>
            <person name="Sun H."/>
            <person name="Tritt A."/>
            <person name="Yoshinaga Y."/>
            <person name="Zwiers L.-H."/>
            <person name="Turgeon B."/>
            <person name="Goodwin S."/>
            <person name="Spatafora J."/>
            <person name="Crous P."/>
            <person name="Grigoriev I."/>
        </authorList>
    </citation>
    <scope>NUCLEOTIDE SEQUENCE</scope>
    <source>
        <strain evidence="4">CBS 279.74</strain>
    </source>
</reference>
<keyword evidence="5" id="KW-1185">Reference proteome</keyword>
<keyword evidence="2" id="KW-0812">Transmembrane</keyword>
<feature type="region of interest" description="Disordered" evidence="1">
    <location>
        <begin position="327"/>
        <end position="350"/>
    </location>
</feature>
<evidence type="ECO:0000256" key="3">
    <source>
        <dbReference type="SAM" id="SignalP"/>
    </source>
</evidence>
<evidence type="ECO:0000256" key="2">
    <source>
        <dbReference type="SAM" id="Phobius"/>
    </source>
</evidence>
<gene>
    <name evidence="4" type="ORF">K504DRAFT_435623</name>
</gene>
<dbReference type="AlphaFoldDB" id="A0A6G1K498"/>
<feature type="transmembrane region" description="Helical" evidence="2">
    <location>
        <begin position="235"/>
        <end position="258"/>
    </location>
</feature>
<accession>A0A6G1K498</accession>
<evidence type="ECO:0000313" key="5">
    <source>
        <dbReference type="Proteomes" id="UP000799428"/>
    </source>
</evidence>
<protein>
    <recommendedName>
        <fullName evidence="6">Mid2 domain-containing protein</fullName>
    </recommendedName>
</protein>
<dbReference type="EMBL" id="MU005773">
    <property type="protein sequence ID" value="KAF2707709.1"/>
    <property type="molecule type" value="Genomic_DNA"/>
</dbReference>
<feature type="chain" id="PRO_5026112830" description="Mid2 domain-containing protein" evidence="3">
    <location>
        <begin position="19"/>
        <end position="350"/>
    </location>
</feature>
<keyword evidence="2" id="KW-0472">Membrane</keyword>
<sequence>MYLNYWVHLVAYALPAAANVTETVQNVLFKVTPTSSRGSVITYPPVLPVNIFKRSIATCGYVRGNSVSPLICGNDYNCITSMGIQAAFACCNNIECPDNWGICQDYGQNNCQGSNLDPAVCSSIYGSILHCPQEAPSCFRYARSSALGDQMTYYSYACGTASAEVLVLATATNAGNQRAASTSSDEDSTDILSIPGLNTSPLGSESTSLRGENGNQNGKQNSDSGGKDSISTRSIVLIAVLGGGTLIIALSIGSYCLWRRRDQNDKLVNHPVPPRPQYQPTVTDGPGPGSIYLWNNGVPVGAPPSVASYRPPVSEYSGSTVHEVIRPERPFHELSGGSNQTTGQLRPRPY</sequence>
<name>A0A6G1K498_9PLEO</name>
<feature type="compositionally biased region" description="Polar residues" evidence="1">
    <location>
        <begin position="196"/>
        <end position="228"/>
    </location>
</feature>
<keyword evidence="3" id="KW-0732">Signal</keyword>
<evidence type="ECO:0000256" key="1">
    <source>
        <dbReference type="SAM" id="MobiDB-lite"/>
    </source>
</evidence>
<feature type="region of interest" description="Disordered" evidence="1">
    <location>
        <begin position="177"/>
        <end position="228"/>
    </location>
</feature>
<organism evidence="4 5">
    <name type="scientific">Pleomassaria siparia CBS 279.74</name>
    <dbReference type="NCBI Taxonomy" id="1314801"/>
    <lineage>
        <taxon>Eukaryota</taxon>
        <taxon>Fungi</taxon>
        <taxon>Dikarya</taxon>
        <taxon>Ascomycota</taxon>
        <taxon>Pezizomycotina</taxon>
        <taxon>Dothideomycetes</taxon>
        <taxon>Pleosporomycetidae</taxon>
        <taxon>Pleosporales</taxon>
        <taxon>Pleomassariaceae</taxon>
        <taxon>Pleomassaria</taxon>
    </lineage>
</organism>
<dbReference type="OrthoDB" id="5347452at2759"/>
<proteinExistence type="predicted"/>
<feature type="signal peptide" evidence="3">
    <location>
        <begin position="1"/>
        <end position="18"/>
    </location>
</feature>
<evidence type="ECO:0000313" key="4">
    <source>
        <dbReference type="EMBL" id="KAF2707709.1"/>
    </source>
</evidence>
<dbReference type="Proteomes" id="UP000799428">
    <property type="component" value="Unassembled WGS sequence"/>
</dbReference>
<evidence type="ECO:0008006" key="6">
    <source>
        <dbReference type="Google" id="ProtNLM"/>
    </source>
</evidence>